<evidence type="ECO:0000313" key="1">
    <source>
        <dbReference type="EMBL" id="CAG8983462.1"/>
    </source>
</evidence>
<dbReference type="Proteomes" id="UP000701801">
    <property type="component" value="Unassembled WGS sequence"/>
</dbReference>
<proteinExistence type="predicted"/>
<name>A0A9N9QDE8_9HELO</name>
<comment type="caution">
    <text evidence="1">The sequence shown here is derived from an EMBL/GenBank/DDBJ whole genome shotgun (WGS) entry which is preliminary data.</text>
</comment>
<dbReference type="AlphaFoldDB" id="A0A9N9QDE8"/>
<keyword evidence="2" id="KW-1185">Reference proteome</keyword>
<evidence type="ECO:0000313" key="2">
    <source>
        <dbReference type="Proteomes" id="UP000701801"/>
    </source>
</evidence>
<gene>
    <name evidence="1" type="ORF">HYALB_00000631</name>
</gene>
<accession>A0A9N9QDE8</accession>
<organism evidence="1 2">
    <name type="scientific">Hymenoscyphus albidus</name>
    <dbReference type="NCBI Taxonomy" id="595503"/>
    <lineage>
        <taxon>Eukaryota</taxon>
        <taxon>Fungi</taxon>
        <taxon>Dikarya</taxon>
        <taxon>Ascomycota</taxon>
        <taxon>Pezizomycotina</taxon>
        <taxon>Leotiomycetes</taxon>
        <taxon>Helotiales</taxon>
        <taxon>Helotiaceae</taxon>
        <taxon>Hymenoscyphus</taxon>
    </lineage>
</organism>
<reference evidence="1" key="1">
    <citation type="submission" date="2021-07" db="EMBL/GenBank/DDBJ databases">
        <authorList>
            <person name="Durling M."/>
        </authorList>
    </citation>
    <scope>NUCLEOTIDE SEQUENCE</scope>
</reference>
<dbReference type="EMBL" id="CAJVRM010000726">
    <property type="protein sequence ID" value="CAG8983462.1"/>
    <property type="molecule type" value="Genomic_DNA"/>
</dbReference>
<protein>
    <submittedName>
        <fullName evidence="1">Uncharacterized protein</fullName>
    </submittedName>
</protein>
<sequence length="105" mass="11522">MPQPVSAVRLLESSWDEVEQSGNTSGPAVYCQRKAAPGKETVPRAAKKLHLVVDAFQISSIALHREGCNSAGGIEELPRECQGHHLEQFIAWKLGRMHRSVCVFG</sequence>